<keyword evidence="12" id="KW-1185">Reference proteome</keyword>
<gene>
    <name evidence="11" type="ORF">FOL47_008594</name>
</gene>
<dbReference type="GO" id="GO:0005216">
    <property type="term" value="F:monoatomic ion channel activity"/>
    <property type="evidence" value="ECO:0007669"/>
    <property type="project" value="InterPro"/>
</dbReference>
<dbReference type="Gene3D" id="1.10.287.70">
    <property type="match status" value="2"/>
</dbReference>
<dbReference type="SMART" id="SM00382">
    <property type="entry name" value="AAA"/>
    <property type="match status" value="2"/>
</dbReference>
<evidence type="ECO:0000259" key="10">
    <source>
        <dbReference type="SMART" id="SM00382"/>
    </source>
</evidence>
<organism evidence="11 12">
    <name type="scientific">Perkinsus chesapeaki</name>
    <name type="common">Clam parasite</name>
    <name type="synonym">Perkinsus andrewsi</name>
    <dbReference type="NCBI Taxonomy" id="330153"/>
    <lineage>
        <taxon>Eukaryota</taxon>
        <taxon>Sar</taxon>
        <taxon>Alveolata</taxon>
        <taxon>Perkinsozoa</taxon>
        <taxon>Perkinsea</taxon>
        <taxon>Perkinsida</taxon>
        <taxon>Perkinsidae</taxon>
        <taxon>Perkinsus</taxon>
    </lineage>
</organism>
<feature type="transmembrane region" description="Helical" evidence="9">
    <location>
        <begin position="100"/>
        <end position="121"/>
    </location>
</feature>
<comment type="subcellular location">
    <subcellularLocation>
        <location evidence="1">Membrane</location>
        <topology evidence="1">Multi-pass membrane protein</topology>
    </subcellularLocation>
</comment>
<dbReference type="InterPro" id="IPR027417">
    <property type="entry name" value="P-loop_NTPase"/>
</dbReference>
<dbReference type="Proteomes" id="UP000591131">
    <property type="component" value="Unassembled WGS sequence"/>
</dbReference>
<keyword evidence="3 9" id="KW-0812">Transmembrane</keyword>
<name>A0A7J6MTU0_PERCH</name>
<feature type="domain" description="AAA+ ATPase" evidence="10">
    <location>
        <begin position="1587"/>
        <end position="1699"/>
    </location>
</feature>
<feature type="transmembrane region" description="Helical" evidence="9">
    <location>
        <begin position="205"/>
        <end position="227"/>
    </location>
</feature>
<dbReference type="InterPro" id="IPR050221">
    <property type="entry name" value="26S_Proteasome_ATPase"/>
</dbReference>
<evidence type="ECO:0000313" key="12">
    <source>
        <dbReference type="Proteomes" id="UP000591131"/>
    </source>
</evidence>
<keyword evidence="5" id="KW-0067">ATP-binding</keyword>
<feature type="transmembrane region" description="Helical" evidence="9">
    <location>
        <begin position="353"/>
        <end position="378"/>
    </location>
</feature>
<dbReference type="OrthoDB" id="5925at2759"/>
<dbReference type="Pfam" id="PF13604">
    <property type="entry name" value="AAA_30"/>
    <property type="match status" value="1"/>
</dbReference>
<feature type="domain" description="AAA+ ATPase" evidence="10">
    <location>
        <begin position="1922"/>
        <end position="2099"/>
    </location>
</feature>
<dbReference type="Gene3D" id="3.40.50.300">
    <property type="entry name" value="P-loop containing nucleotide triphosphate hydrolases"/>
    <property type="match status" value="2"/>
</dbReference>
<reference evidence="11 12" key="1">
    <citation type="submission" date="2020-04" db="EMBL/GenBank/DDBJ databases">
        <title>Perkinsus chesapeaki whole genome sequence.</title>
        <authorList>
            <person name="Bogema D.R."/>
        </authorList>
    </citation>
    <scope>NUCLEOTIDE SEQUENCE [LARGE SCALE GENOMIC DNA]</scope>
    <source>
        <strain evidence="11">ATCC PRA-425</strain>
    </source>
</reference>
<evidence type="ECO:0000256" key="7">
    <source>
        <dbReference type="ARBA" id="ARBA00023136"/>
    </source>
</evidence>
<evidence type="ECO:0000256" key="5">
    <source>
        <dbReference type="ARBA" id="ARBA00022840"/>
    </source>
</evidence>
<evidence type="ECO:0000256" key="6">
    <source>
        <dbReference type="ARBA" id="ARBA00022989"/>
    </source>
</evidence>
<evidence type="ECO:0000313" key="11">
    <source>
        <dbReference type="EMBL" id="KAF4674846.1"/>
    </source>
</evidence>
<evidence type="ECO:0000256" key="1">
    <source>
        <dbReference type="ARBA" id="ARBA00004141"/>
    </source>
</evidence>
<protein>
    <recommendedName>
        <fullName evidence="10">AAA+ ATPase domain-containing protein</fullName>
    </recommendedName>
</protein>
<feature type="transmembrane region" description="Helical" evidence="9">
    <location>
        <begin position="590"/>
        <end position="614"/>
    </location>
</feature>
<evidence type="ECO:0000256" key="8">
    <source>
        <dbReference type="SAM" id="MobiDB-lite"/>
    </source>
</evidence>
<dbReference type="InterPro" id="IPR005821">
    <property type="entry name" value="Ion_trans_dom"/>
</dbReference>
<evidence type="ECO:0000256" key="2">
    <source>
        <dbReference type="ARBA" id="ARBA00006914"/>
    </source>
</evidence>
<dbReference type="EMBL" id="JAAPAO010000056">
    <property type="protein sequence ID" value="KAF4674846.1"/>
    <property type="molecule type" value="Genomic_DNA"/>
</dbReference>
<feature type="transmembrane region" description="Helical" evidence="9">
    <location>
        <begin position="634"/>
        <end position="664"/>
    </location>
</feature>
<feature type="transmembrane region" description="Helical" evidence="9">
    <location>
        <begin position="555"/>
        <end position="578"/>
    </location>
</feature>
<dbReference type="CDD" id="cd19481">
    <property type="entry name" value="RecA-like_protease"/>
    <property type="match status" value="1"/>
</dbReference>
<feature type="compositionally biased region" description="Basic and acidic residues" evidence="8">
    <location>
        <begin position="1844"/>
        <end position="1855"/>
    </location>
</feature>
<evidence type="ECO:0000256" key="9">
    <source>
        <dbReference type="SAM" id="Phobius"/>
    </source>
</evidence>
<feature type="region of interest" description="Disordered" evidence="8">
    <location>
        <begin position="2176"/>
        <end position="2204"/>
    </location>
</feature>
<feature type="transmembrane region" description="Helical" evidence="9">
    <location>
        <begin position="234"/>
        <end position="255"/>
    </location>
</feature>
<sequence length="2204" mass="243902">MNIWRRSLVESGEWECVYFHRLPRWVNKILRGLVGTMVLRTLPRFVYAGTWFVISVLLGLIASQLDCFKICLRDADESTNPSLLECELCPVSWIVVDILWLAYNGLDVLMCSVALVACELATRKARWFMRNNSGGSAELSVVVEGMYRIYGVVRRISLPQDTYLAGTSQILEYIKYGCHVLLGAALFIWAILVESRLPGFTWIYLNLRMFTFSVQLPGFTSTFGAIFGQGRTVILAFVPFFSILYLAASIGWLMFASIPGHSRTNYGTVGDAVWSTLQLSSADAWSSEIAKPMFQEIGTQDSPFSSFVARMGPLKRYFCETRRPPVYMRHYGDLTIAFGDSFDPTRYRYNPSVYFAICIILFNFILVNAFVALMVAAIDKAHSKDALLMGQSLTKESSGASTLSVDAMQSSEILSLLHAQSKAIRELSGEFFIVFCSEDPGRSIIPFGGVHFLLQFLSSLYGSLVESGEWECVYFHRLPRWVNKILRGLAGTMVLRTLPRFVYAGIWFFIAIVLGLIASQLSCFKSCVRNVDRSPDDSVRVCTACPTSWVVVDTLWLAINGLDVVLCTVALVACERALKRARWGMRLHVVLGLGLFIWASIEASESFGYCWIYLNLRIFTFSVQLPGFTATFGAIFGLGSTLIFAFVPFFSFLYLGACIGWLAFGAIPSNGSANYGTLADAAWSTLQLSSADGWSSDIARPIFGDIDGERSWMMSLFARLYFGVSIILFNFILLNSFVALMVEAVQNRSHRDAEHFTQITSRNGEANSMLDVEFTTSASSDIGPAYHANDDLAATLAAQSAAIRALTEEVTRFGLGRPGERALVAEYTLEDRSLGEEDDVFPEWVGDLRVEPERRSFLWLLESLSTNGRSSVKCRLLIPETCAVGEAAVVVDDEENNKGASSSSDGPTVRVVNRMYYTDKDGVVRQCNEPAELDLMRLTEKLTDLARARMIAFAIDGTPLTHACLVGYRRDGTRVLWYGSQSSLEGLDMVQSAAVSVDKSAHPAMGSIEYEYDSTRIGRMKGGMRPCGTYDTVAAALNIYDSSRVAAMQAIVARNAVAHIPLVISTALGESRGMEILKGTFEFALDGKDIVRKGDSGASMLERYCSEEALLKCGVPGDSAARVQRILRKLDEYYVKEVRGGAIGGMTERGGQRNGAVVVTRIPLLEGTDFRKLLRKFSAKKRPATAGTRWTGKSEREVLQVLARSGVQEGMVRRSLVPTSSKPLCLDFDGKKGKTVEERKVKRVLRVFRPKPKTVNSQIPEYTSTAVCGGREGDEVFIGGKADHALVRCLHLEAVEFRSDLIKHFRGGGLVSAGAAFGLATSSVALCEEAPDKKVKLGIKDAERYISSVVPQRPHAAGSSYDVIQRGDADVLKWQYYSDNGADLFYALVDVLMCITSGDEDVKVSKMDGYCTPPPRKLANIQVVFGQPDMPRATLDVYSNYQGGRMMTTWELSRPSGQLTRGDADVLLRGLTEHSLPTYRRGGARQYSGGVVDQDSDIDSTTEEVHAGILASLGQTGSMVHMLRMRYRSKVALLKLLKGDQLRVYSEAYRLIKYFCEHNTDVLREVLEDAAYTPPIVEEDEANIAERQFPLVVTGSPGTGKTLLMLHIAFLAIEQGMRVSINSPTGRLASNFEQILNDPSLEQSSPIRGDTDIFLIDEASMITYFSCNHVLKQWGIEGDERRRVILLFADCFTKMRSGRVITLLVRREPISLPREDGELDAFLTSCRQRTLTNTDCNEFRRGKTYGHQAVLNEDFCNFFKDCPDGIMLTMTNAACNTINAAALSVLTATARPALRVPDALMEDMDIILGLKDRYAMTRRAFAELFDQVSMNEDGTAQSGMSRRAPRDESPKEKAKRELEQMGIDVILPPEEDKTGDDIWKGLVGYPQTKARVEETVLLQLKHPELFKKIAEGTRGKSAPANRPKVVLFEGPPGTGKTSAARCIAAGCGIPLVYVPLEALLSKWYGESEKQLSKVFELSRDLVKDGLEALRASLIRALRHLTQKDVVVVVQLFILADCQEGSGVIIFVDEVDTLASSRDDPNGMHEASKRVLSVLLRELDGFSTPGKANAMLIAATNRKQDLDQAFVSRIDTSVEFALPDTSSRADIFGLYARQLSKEDCEQLAKISAGLSGRNIKDACQDAERRWAAARFRQLSKENKPLDETTVGLPDRATYEACVKEKKQQQRSARRASGDRPQIPILYTAN</sequence>
<keyword evidence="7 9" id="KW-0472">Membrane</keyword>
<dbReference type="GO" id="GO:0005524">
    <property type="term" value="F:ATP binding"/>
    <property type="evidence" value="ECO:0007669"/>
    <property type="project" value="UniProtKB-KW"/>
</dbReference>
<keyword evidence="4" id="KW-0547">Nucleotide-binding</keyword>
<dbReference type="InterPro" id="IPR003593">
    <property type="entry name" value="AAA+_ATPase"/>
</dbReference>
<comment type="caution">
    <text evidence="11">The sequence shown here is derived from an EMBL/GenBank/DDBJ whole genome shotgun (WGS) entry which is preliminary data.</text>
</comment>
<feature type="transmembrane region" description="Helical" evidence="9">
    <location>
        <begin position="501"/>
        <end position="521"/>
    </location>
</feature>
<dbReference type="GO" id="GO:0016887">
    <property type="term" value="F:ATP hydrolysis activity"/>
    <property type="evidence" value="ECO:0007669"/>
    <property type="project" value="InterPro"/>
</dbReference>
<comment type="similarity">
    <text evidence="2">Belongs to the AAA ATPase family.</text>
</comment>
<dbReference type="SUPFAM" id="SSF52540">
    <property type="entry name" value="P-loop containing nucleoside triphosphate hydrolases"/>
    <property type="match status" value="2"/>
</dbReference>
<evidence type="ECO:0000256" key="3">
    <source>
        <dbReference type="ARBA" id="ARBA00022692"/>
    </source>
</evidence>
<dbReference type="InterPro" id="IPR003959">
    <property type="entry name" value="ATPase_AAA_core"/>
</dbReference>
<feature type="transmembrane region" description="Helical" evidence="9">
    <location>
        <begin position="45"/>
        <end position="65"/>
    </location>
</feature>
<keyword evidence="6 9" id="KW-1133">Transmembrane helix</keyword>
<proteinExistence type="inferred from homology"/>
<feature type="transmembrane region" description="Helical" evidence="9">
    <location>
        <begin position="173"/>
        <end position="193"/>
    </location>
</feature>
<dbReference type="Pfam" id="PF00004">
    <property type="entry name" value="AAA"/>
    <property type="match status" value="1"/>
</dbReference>
<feature type="region of interest" description="Disordered" evidence="8">
    <location>
        <begin position="1832"/>
        <end position="1855"/>
    </location>
</feature>
<accession>A0A7J6MTU0</accession>
<evidence type="ECO:0000256" key="4">
    <source>
        <dbReference type="ARBA" id="ARBA00022741"/>
    </source>
</evidence>
<dbReference type="PANTHER" id="PTHR23073">
    <property type="entry name" value="26S PROTEASOME REGULATORY SUBUNIT"/>
    <property type="match status" value="1"/>
</dbReference>
<dbReference type="GO" id="GO:0016020">
    <property type="term" value="C:membrane"/>
    <property type="evidence" value="ECO:0007669"/>
    <property type="project" value="UniProtKB-SubCell"/>
</dbReference>
<dbReference type="Pfam" id="PF00520">
    <property type="entry name" value="Ion_trans"/>
    <property type="match status" value="2"/>
</dbReference>
<feature type="transmembrane region" description="Helical" evidence="9">
    <location>
        <begin position="720"/>
        <end position="742"/>
    </location>
</feature>